<dbReference type="InterPro" id="IPR008912">
    <property type="entry name" value="Uncharacterised_CoxE"/>
</dbReference>
<name>A0ABU8M526_9PSEU</name>
<dbReference type="InterPro" id="IPR011195">
    <property type="entry name" value="UCP010256"/>
</dbReference>
<dbReference type="PANTHER" id="PTHR39338:SF5">
    <property type="entry name" value="BLR6139 PROTEIN"/>
    <property type="match status" value="1"/>
</dbReference>
<accession>A0ABU8M526</accession>
<dbReference type="PIRSF" id="PIRSF010256">
    <property type="entry name" value="CoxE_vWa"/>
    <property type="match status" value="1"/>
</dbReference>
<organism evidence="2 3">
    <name type="scientific">Actinomycetospora flava</name>
    <dbReference type="NCBI Taxonomy" id="3129232"/>
    <lineage>
        <taxon>Bacteria</taxon>
        <taxon>Bacillati</taxon>
        <taxon>Actinomycetota</taxon>
        <taxon>Actinomycetes</taxon>
        <taxon>Pseudonocardiales</taxon>
        <taxon>Pseudonocardiaceae</taxon>
        <taxon>Actinomycetospora</taxon>
    </lineage>
</organism>
<protein>
    <submittedName>
        <fullName evidence="2">VWA domain-containing protein</fullName>
    </submittedName>
</protein>
<reference evidence="2 3" key="1">
    <citation type="submission" date="2024-03" db="EMBL/GenBank/DDBJ databases">
        <title>Actinomycetospora sp. OC33-EN07, a novel actinomycete isolated from wild orchid (Aerides multiflora).</title>
        <authorList>
            <person name="Suriyachadkun C."/>
        </authorList>
    </citation>
    <scope>NUCLEOTIDE SEQUENCE [LARGE SCALE GENOMIC DNA]</scope>
    <source>
        <strain evidence="2 3">OC33-EN07</strain>
    </source>
</reference>
<evidence type="ECO:0000256" key="1">
    <source>
        <dbReference type="SAM" id="MobiDB-lite"/>
    </source>
</evidence>
<evidence type="ECO:0000313" key="2">
    <source>
        <dbReference type="EMBL" id="MEJ2861503.1"/>
    </source>
</evidence>
<feature type="compositionally biased region" description="Gly residues" evidence="1">
    <location>
        <begin position="138"/>
        <end position="166"/>
    </location>
</feature>
<dbReference type="EMBL" id="JBBEGM010000003">
    <property type="protein sequence ID" value="MEJ2861503.1"/>
    <property type="molecule type" value="Genomic_DNA"/>
</dbReference>
<dbReference type="PANTHER" id="PTHR39338">
    <property type="entry name" value="BLL5662 PROTEIN-RELATED"/>
    <property type="match status" value="1"/>
</dbReference>
<dbReference type="Proteomes" id="UP001369736">
    <property type="component" value="Unassembled WGS sequence"/>
</dbReference>
<keyword evidence="3" id="KW-1185">Reference proteome</keyword>
<gene>
    <name evidence="2" type="ORF">WCD58_10070</name>
</gene>
<feature type="region of interest" description="Disordered" evidence="1">
    <location>
        <begin position="138"/>
        <end position="170"/>
    </location>
</feature>
<proteinExistence type="predicted"/>
<dbReference type="Pfam" id="PF05762">
    <property type="entry name" value="VWA_CoxE"/>
    <property type="match status" value="1"/>
</dbReference>
<evidence type="ECO:0000313" key="3">
    <source>
        <dbReference type="Proteomes" id="UP001369736"/>
    </source>
</evidence>
<dbReference type="RefSeq" id="WP_337702240.1">
    <property type="nucleotide sequence ID" value="NZ_JBBEGM010000003.1"/>
</dbReference>
<sequence>MAPAVTGGIPAHLVDFVGALRRAGIAVGPGESVDAAAVIAELDLLQREQLREGLAAAMLRRSGQRAVFDALFDLWFPLGQGAALGEVALPYAEDGSVDVEALRDLLAGLLQRGDAFANTAMAELARAIVDGLGAVGRGQGQGGQGQGQGQGQGGQGGGTGQGGGGRPSTWSAYQALNAVRPETLLARVLADLRGGADADWDSPFAEEVSRRQVRDRISSFRRMVTDEARRRGAEIRGREAAARTGVPKQGDRVDFLTANSEQLADLRRRVAPLARHLASRLAARRRRARRGPIDLRRTLRRSMSTGGVPMRPAFRRPRPGRPELVLFCDVSGSVAGFSHFTMMLVQALREQFSRIRIFCFVDGCIEVTDLFGPNADLGGVMAEITARPGLIAFDGHSDYGSALGRFREGWPDVVGPRTSLLLLGDARTNYRDPNLRVLGELAEKARHAHWLNPEPQAQWGTGDSAARSYGQVVPMHECRTAAQLAGVVSGLLPV</sequence>
<comment type="caution">
    <text evidence="2">The sequence shown here is derived from an EMBL/GenBank/DDBJ whole genome shotgun (WGS) entry which is preliminary data.</text>
</comment>